<dbReference type="InterPro" id="IPR036388">
    <property type="entry name" value="WH-like_DNA-bd_sf"/>
</dbReference>
<keyword evidence="3" id="KW-1185">Reference proteome</keyword>
<evidence type="ECO:0000313" key="3">
    <source>
        <dbReference type="Proteomes" id="UP001595681"/>
    </source>
</evidence>
<comment type="caution">
    <text evidence="2">The sequence shown here is derived from an EMBL/GenBank/DDBJ whole genome shotgun (WGS) entry which is preliminary data.</text>
</comment>
<name>A0ABV7NG12_9SPHN</name>
<dbReference type="EMBL" id="JBHRVU010000004">
    <property type="protein sequence ID" value="MFC3441673.1"/>
    <property type="molecule type" value="Genomic_DNA"/>
</dbReference>
<proteinExistence type="predicted"/>
<evidence type="ECO:0000313" key="2">
    <source>
        <dbReference type="EMBL" id="MFC3441673.1"/>
    </source>
</evidence>
<feature type="domain" description="HTH luxR-type" evidence="1">
    <location>
        <begin position="6"/>
        <end position="71"/>
    </location>
</feature>
<dbReference type="RefSeq" id="WP_380795588.1">
    <property type="nucleotide sequence ID" value="NZ_JBHRVU010000004.1"/>
</dbReference>
<dbReference type="InterPro" id="IPR016032">
    <property type="entry name" value="Sig_transdc_resp-reg_C-effctor"/>
</dbReference>
<dbReference type="PROSITE" id="PS50043">
    <property type="entry name" value="HTH_LUXR_2"/>
    <property type="match status" value="1"/>
</dbReference>
<dbReference type="SUPFAM" id="SSF46894">
    <property type="entry name" value="C-terminal effector domain of the bipartite response regulators"/>
    <property type="match status" value="1"/>
</dbReference>
<dbReference type="InterPro" id="IPR000792">
    <property type="entry name" value="Tscrpt_reg_LuxR_C"/>
</dbReference>
<evidence type="ECO:0000259" key="1">
    <source>
        <dbReference type="PROSITE" id="PS50043"/>
    </source>
</evidence>
<gene>
    <name evidence="2" type="ORF">ACFOKF_10840</name>
</gene>
<organism evidence="2 3">
    <name type="scientific">Sphingobium rhizovicinum</name>
    <dbReference type="NCBI Taxonomy" id="432308"/>
    <lineage>
        <taxon>Bacteria</taxon>
        <taxon>Pseudomonadati</taxon>
        <taxon>Pseudomonadota</taxon>
        <taxon>Alphaproteobacteria</taxon>
        <taxon>Sphingomonadales</taxon>
        <taxon>Sphingomonadaceae</taxon>
        <taxon>Sphingobium</taxon>
    </lineage>
</organism>
<dbReference type="SMART" id="SM00421">
    <property type="entry name" value="HTH_LUXR"/>
    <property type="match status" value="1"/>
</dbReference>
<accession>A0ABV7NG12</accession>
<reference evidence="3" key="1">
    <citation type="journal article" date="2019" name="Int. J. Syst. Evol. Microbiol.">
        <title>The Global Catalogue of Microorganisms (GCM) 10K type strain sequencing project: providing services to taxonomists for standard genome sequencing and annotation.</title>
        <authorList>
            <consortium name="The Broad Institute Genomics Platform"/>
            <consortium name="The Broad Institute Genome Sequencing Center for Infectious Disease"/>
            <person name="Wu L."/>
            <person name="Ma J."/>
        </authorList>
    </citation>
    <scope>NUCLEOTIDE SEQUENCE [LARGE SCALE GENOMIC DNA]</scope>
    <source>
        <strain evidence="3">CCM 7491</strain>
    </source>
</reference>
<protein>
    <submittedName>
        <fullName evidence="2">Helix-turn-helix transcriptional regulator</fullName>
    </submittedName>
</protein>
<dbReference type="Proteomes" id="UP001595681">
    <property type="component" value="Unassembled WGS sequence"/>
</dbReference>
<dbReference type="Gene3D" id="1.10.10.10">
    <property type="entry name" value="Winged helix-like DNA-binding domain superfamily/Winged helix DNA-binding domain"/>
    <property type="match status" value="1"/>
</dbReference>
<sequence>MAMQDDIMDLSRLNDSEREILRLLAQGHTAKSVADLTGRSVGSVNERLRDARRKTGVSSSRALSRAFVAQENRDDLIDIDPTEGPASDLPEAVGPSRSALFRGVAMTIVAAIALSAGAYLLQNAPSAPKAPVEESYSSPAKDDPLLAGSFFGPMPSDRYVMLRKEKRDAPWADETEKALVASYAVLLQKYGVRQPVRALCGKMTCEVAMKLNLSDDKTTRLTRDLQGQDLSDALAKIGLTFSTGTFGGPGKGYIHSAYLLRISAISAAPAPTGQAPESP</sequence>
<dbReference type="CDD" id="cd06170">
    <property type="entry name" value="LuxR_C_like"/>
    <property type="match status" value="1"/>
</dbReference>